<organism evidence="6 7">
    <name type="scientific">Olea europaea subsp. europaea</name>
    <dbReference type="NCBI Taxonomy" id="158383"/>
    <lineage>
        <taxon>Eukaryota</taxon>
        <taxon>Viridiplantae</taxon>
        <taxon>Streptophyta</taxon>
        <taxon>Embryophyta</taxon>
        <taxon>Tracheophyta</taxon>
        <taxon>Spermatophyta</taxon>
        <taxon>Magnoliopsida</taxon>
        <taxon>eudicotyledons</taxon>
        <taxon>Gunneridae</taxon>
        <taxon>Pentapetalae</taxon>
        <taxon>asterids</taxon>
        <taxon>lamiids</taxon>
        <taxon>Lamiales</taxon>
        <taxon>Oleaceae</taxon>
        <taxon>Oleeae</taxon>
        <taxon>Olea</taxon>
    </lineage>
</organism>
<keyword evidence="2" id="KW-0217">Developmental protein</keyword>
<keyword evidence="4" id="KW-0175">Coiled coil</keyword>
<evidence type="ECO:0000256" key="5">
    <source>
        <dbReference type="ARBA" id="ARBA00023089"/>
    </source>
</evidence>
<keyword evidence="3" id="KW-0221">Differentiation</keyword>
<proteinExistence type="inferred from homology"/>
<dbReference type="InterPro" id="IPR040353">
    <property type="entry name" value="FLX/FLX-like"/>
</dbReference>
<accession>A0A8S0PUY3</accession>
<dbReference type="OrthoDB" id="1740997at2759"/>
<dbReference type="PANTHER" id="PTHR33405:SF7">
    <property type="entry name" value="PROTEIN FLX-LIKE 1"/>
    <property type="match status" value="1"/>
</dbReference>
<sequence length="92" mass="10187">MTQDLARVTLDLLQVLAIKAEIGNSGHELEHVRAVVEYEKKGFADSFEHGKMMENKLISMARELVKLHAEMTNAEKRACAAVTVGNPGIFFS</sequence>
<dbReference type="EMBL" id="CACTIH010000147">
    <property type="protein sequence ID" value="CAA2955375.1"/>
    <property type="molecule type" value="Genomic_DNA"/>
</dbReference>
<dbReference type="Proteomes" id="UP000594638">
    <property type="component" value="Unassembled WGS sequence"/>
</dbReference>
<gene>
    <name evidence="6" type="ORF">OLEA9_A090774</name>
</gene>
<evidence type="ECO:0000256" key="3">
    <source>
        <dbReference type="ARBA" id="ARBA00022782"/>
    </source>
</evidence>
<dbReference type="Gramene" id="OE9A090774T1">
    <property type="protein sequence ID" value="OE9A090774C1"/>
    <property type="gene ID" value="OE9A090774"/>
</dbReference>
<reference evidence="6 7" key="1">
    <citation type="submission" date="2019-12" db="EMBL/GenBank/DDBJ databases">
        <authorList>
            <person name="Alioto T."/>
            <person name="Alioto T."/>
            <person name="Gomez Garrido J."/>
        </authorList>
    </citation>
    <scope>NUCLEOTIDE SEQUENCE [LARGE SCALE GENOMIC DNA]</scope>
</reference>
<evidence type="ECO:0000256" key="2">
    <source>
        <dbReference type="ARBA" id="ARBA00022473"/>
    </source>
</evidence>
<name>A0A8S0PUY3_OLEEU</name>
<evidence type="ECO:0000256" key="4">
    <source>
        <dbReference type="ARBA" id="ARBA00023054"/>
    </source>
</evidence>
<evidence type="ECO:0000313" key="6">
    <source>
        <dbReference type="EMBL" id="CAA2955375.1"/>
    </source>
</evidence>
<comment type="similarity">
    <text evidence="1">Belongs to the FLX family.</text>
</comment>
<comment type="caution">
    <text evidence="6">The sequence shown here is derived from an EMBL/GenBank/DDBJ whole genome shotgun (WGS) entry which is preliminary data.</text>
</comment>
<dbReference type="AlphaFoldDB" id="A0A8S0PUY3"/>
<evidence type="ECO:0000256" key="1">
    <source>
        <dbReference type="ARBA" id="ARBA00005405"/>
    </source>
</evidence>
<dbReference type="GO" id="GO:0030154">
    <property type="term" value="P:cell differentiation"/>
    <property type="evidence" value="ECO:0007669"/>
    <property type="project" value="UniProtKB-KW"/>
</dbReference>
<dbReference type="GO" id="GO:0009908">
    <property type="term" value="P:flower development"/>
    <property type="evidence" value="ECO:0007669"/>
    <property type="project" value="UniProtKB-KW"/>
</dbReference>
<protein>
    <submittedName>
        <fullName evidence="6">Uncharacterized protein</fullName>
    </submittedName>
</protein>
<evidence type="ECO:0000313" key="7">
    <source>
        <dbReference type="Proteomes" id="UP000594638"/>
    </source>
</evidence>
<dbReference type="PANTHER" id="PTHR33405">
    <property type="entry name" value="PROTEIN FLX-LIKE 2"/>
    <property type="match status" value="1"/>
</dbReference>
<keyword evidence="7" id="KW-1185">Reference proteome</keyword>
<keyword evidence="5" id="KW-0287">Flowering</keyword>